<dbReference type="Pfam" id="PF00046">
    <property type="entry name" value="Homeodomain"/>
    <property type="match status" value="1"/>
</dbReference>
<dbReference type="GO" id="GO:0001706">
    <property type="term" value="P:endoderm formation"/>
    <property type="evidence" value="ECO:0007669"/>
    <property type="project" value="Ensembl"/>
</dbReference>
<dbReference type="GO" id="GO:0000981">
    <property type="term" value="F:DNA-binding transcription factor activity, RNA polymerase II-specific"/>
    <property type="evidence" value="ECO:0000318"/>
    <property type="project" value="GO_Central"/>
</dbReference>
<keyword evidence="9" id="KW-1185">Reference proteome</keyword>
<feature type="region of interest" description="Disordered" evidence="6">
    <location>
        <begin position="33"/>
        <end position="79"/>
    </location>
</feature>
<feature type="compositionally biased region" description="Polar residues" evidence="6">
    <location>
        <begin position="116"/>
        <end position="139"/>
    </location>
</feature>
<dbReference type="GO" id="GO:0019827">
    <property type="term" value="P:stem cell population maintenance"/>
    <property type="evidence" value="ECO:0000318"/>
    <property type="project" value="GO_Central"/>
</dbReference>
<evidence type="ECO:0000256" key="5">
    <source>
        <dbReference type="RuleBase" id="RU000682"/>
    </source>
</evidence>
<comment type="subcellular location">
    <subcellularLocation>
        <location evidence="4 5">Nucleus</location>
    </subcellularLocation>
</comment>
<dbReference type="SMART" id="SM00389">
    <property type="entry name" value="HOX"/>
    <property type="match status" value="1"/>
</dbReference>
<keyword evidence="1 4" id="KW-0238">DNA-binding</keyword>
<feature type="domain" description="Homeobox" evidence="7">
    <location>
        <begin position="207"/>
        <end position="267"/>
    </location>
</feature>
<dbReference type="GO" id="GO:0106336">
    <property type="term" value="P:yolk syncytial layer development"/>
    <property type="evidence" value="ECO:0007669"/>
    <property type="project" value="Ensembl"/>
</dbReference>
<dbReference type="GeneTree" id="ENSGT00670000098076"/>
<reference evidence="8" key="3">
    <citation type="submission" date="2025-09" db="UniProtKB">
        <authorList>
            <consortium name="Ensembl"/>
        </authorList>
    </citation>
    <scope>IDENTIFICATION</scope>
    <source>
        <strain evidence="8">Hd-rR</strain>
    </source>
</reference>
<gene>
    <name evidence="8" type="primary">nanog</name>
</gene>
<protein>
    <submittedName>
        <fullName evidence="8">Nanog homeobox</fullName>
    </submittedName>
</protein>
<feature type="region of interest" description="Disordered" evidence="6">
    <location>
        <begin position="99"/>
        <end position="139"/>
    </location>
</feature>
<dbReference type="GO" id="GO:1904864">
    <property type="term" value="P:negative regulation of beta-catenin-TCF complex assembly"/>
    <property type="evidence" value="ECO:0007669"/>
    <property type="project" value="Ensembl"/>
</dbReference>
<feature type="compositionally biased region" description="Polar residues" evidence="6">
    <location>
        <begin position="33"/>
        <end position="54"/>
    </location>
</feature>
<accession>A0A3B3HE48</accession>
<organism evidence="8 9">
    <name type="scientific">Oryzias latipes</name>
    <name type="common">Japanese rice fish</name>
    <name type="synonym">Japanese killifish</name>
    <dbReference type="NCBI Taxonomy" id="8090"/>
    <lineage>
        <taxon>Eukaryota</taxon>
        <taxon>Metazoa</taxon>
        <taxon>Chordata</taxon>
        <taxon>Craniata</taxon>
        <taxon>Vertebrata</taxon>
        <taxon>Euteleostomi</taxon>
        <taxon>Actinopterygii</taxon>
        <taxon>Neopterygii</taxon>
        <taxon>Teleostei</taxon>
        <taxon>Neoteleostei</taxon>
        <taxon>Acanthomorphata</taxon>
        <taxon>Ovalentaria</taxon>
        <taxon>Atherinomorphae</taxon>
        <taxon>Beloniformes</taxon>
        <taxon>Adrianichthyidae</taxon>
        <taxon>Oryziinae</taxon>
        <taxon>Oryzias</taxon>
    </lineage>
</organism>
<dbReference type="InParanoid" id="A0A3B3HE48"/>
<evidence type="ECO:0000256" key="3">
    <source>
        <dbReference type="ARBA" id="ARBA00023242"/>
    </source>
</evidence>
<dbReference type="Ensembl" id="ENSORLT00000046319.1">
    <property type="protein sequence ID" value="ENSORLP00000030179.1"/>
    <property type="gene ID" value="ENSORLG00000021986.1"/>
</dbReference>
<dbReference type="SUPFAM" id="SSF46689">
    <property type="entry name" value="Homeodomain-like"/>
    <property type="match status" value="1"/>
</dbReference>
<dbReference type="PANTHER" id="PTHR24327">
    <property type="entry name" value="HOMEOBOX PROTEIN"/>
    <property type="match status" value="1"/>
</dbReference>
<dbReference type="GO" id="GO:0003682">
    <property type="term" value="F:chromatin binding"/>
    <property type="evidence" value="ECO:0007669"/>
    <property type="project" value="Ensembl"/>
</dbReference>
<dbReference type="GO" id="GO:0030154">
    <property type="term" value="P:cell differentiation"/>
    <property type="evidence" value="ECO:0000318"/>
    <property type="project" value="GO_Central"/>
</dbReference>
<keyword evidence="2 4" id="KW-0371">Homeobox</keyword>
<name>A0A3B3HE48_ORYLA</name>
<dbReference type="CDD" id="cd00086">
    <property type="entry name" value="homeodomain"/>
    <property type="match status" value="1"/>
</dbReference>
<dbReference type="InterPro" id="IPR009057">
    <property type="entry name" value="Homeodomain-like_sf"/>
</dbReference>
<dbReference type="GO" id="GO:1905936">
    <property type="term" value="P:regulation of germ cell proliferation"/>
    <property type="evidence" value="ECO:0007669"/>
    <property type="project" value="Ensembl"/>
</dbReference>
<dbReference type="GO" id="GO:0090090">
    <property type="term" value="P:negative regulation of canonical Wnt signaling pathway"/>
    <property type="evidence" value="ECO:0007669"/>
    <property type="project" value="Ensembl"/>
</dbReference>
<dbReference type="Bgee" id="ENSORLG00000021986">
    <property type="expression patterns" value="Expressed in blastula and 6 other cell types or tissues"/>
</dbReference>
<dbReference type="Gene3D" id="1.10.10.60">
    <property type="entry name" value="Homeodomain-like"/>
    <property type="match status" value="1"/>
</dbReference>
<reference evidence="8 9" key="1">
    <citation type="journal article" date="2007" name="Nature">
        <title>The medaka draft genome and insights into vertebrate genome evolution.</title>
        <authorList>
            <person name="Kasahara M."/>
            <person name="Naruse K."/>
            <person name="Sasaki S."/>
            <person name="Nakatani Y."/>
            <person name="Qu W."/>
            <person name="Ahsan B."/>
            <person name="Yamada T."/>
            <person name="Nagayasu Y."/>
            <person name="Doi K."/>
            <person name="Kasai Y."/>
            <person name="Jindo T."/>
            <person name="Kobayashi D."/>
            <person name="Shimada A."/>
            <person name="Toyoda A."/>
            <person name="Kuroki Y."/>
            <person name="Fujiyama A."/>
            <person name="Sasaki T."/>
            <person name="Shimizu A."/>
            <person name="Asakawa S."/>
            <person name="Shimizu N."/>
            <person name="Hashimoto S."/>
            <person name="Yang J."/>
            <person name="Lee Y."/>
            <person name="Matsushima K."/>
            <person name="Sugano S."/>
            <person name="Sakaizumi M."/>
            <person name="Narita T."/>
            <person name="Ohishi K."/>
            <person name="Haga S."/>
            <person name="Ohta F."/>
            <person name="Nomoto H."/>
            <person name="Nogata K."/>
            <person name="Morishita T."/>
            <person name="Endo T."/>
            <person name="Shin-I T."/>
            <person name="Takeda H."/>
            <person name="Morishita S."/>
            <person name="Kohara Y."/>
        </authorList>
    </citation>
    <scope>NUCLEOTIDE SEQUENCE [LARGE SCALE GENOMIC DNA]</scope>
    <source>
        <strain evidence="8 9">Hd-rR</strain>
    </source>
</reference>
<reference evidence="8" key="2">
    <citation type="submission" date="2025-08" db="UniProtKB">
        <authorList>
            <consortium name="Ensembl"/>
        </authorList>
    </citation>
    <scope>IDENTIFICATION</scope>
    <source>
        <strain evidence="8">Hd-rR</strain>
    </source>
</reference>
<keyword evidence="3 4" id="KW-0539">Nucleus</keyword>
<dbReference type="GO" id="GO:0006357">
    <property type="term" value="P:regulation of transcription by RNA polymerase II"/>
    <property type="evidence" value="ECO:0000318"/>
    <property type="project" value="GO_Central"/>
</dbReference>
<dbReference type="GO" id="GO:0030036">
    <property type="term" value="P:actin cytoskeleton organization"/>
    <property type="evidence" value="ECO:0007669"/>
    <property type="project" value="Ensembl"/>
</dbReference>
<sequence>MAEWKTQVNYNPTFHAYTYGFVYQTGPEQNHVTGNDWSQNCEQNGYNGGPTQSHFPARSREESPPRSPEQQPESGHYYQDSGVVYIREAQTGRLVMAGQHRVGLDGGENCTRRTGSDSASDSEAHTSPDSWSSCSNYERSVPQTDPVVWVKNEEQTGARSPDHSEDVSSSLMVESQSFAVQDTGDASSSTHAPFTNTKKQASSTPNAPKAKVRAAFSESQMSTLLQRFSVQRYLTPAEMKNLADVTRLTYKQVKTWFQNRRMKLRRHQKDTSWVSERYTINKDNTAADTVFSNVAPHVPPYQGDGMSHLRHHYNQHMMGAAFKNTPHNLAFYLAAMGNPPGTAGYPPWSSSPPQAAVPSRPQVPGWPLPPGRSQFEFCPIPYDSSDAASLNNFERNAVPDSKDGESAGGANAAILHNAVQ</sequence>
<dbReference type="Proteomes" id="UP000001038">
    <property type="component" value="Chromosome 20"/>
</dbReference>
<feature type="compositionally biased region" description="Polar residues" evidence="6">
    <location>
        <begin position="180"/>
        <end position="206"/>
    </location>
</feature>
<dbReference type="GO" id="GO:0005634">
    <property type="term" value="C:nucleus"/>
    <property type="evidence" value="ECO:0000318"/>
    <property type="project" value="GO_Central"/>
</dbReference>
<feature type="region of interest" description="Disordered" evidence="6">
    <location>
        <begin position="392"/>
        <end position="420"/>
    </location>
</feature>
<dbReference type="PANTHER" id="PTHR24327:SF88">
    <property type="entry name" value="NANOG"/>
    <property type="match status" value="1"/>
</dbReference>
<dbReference type="InterPro" id="IPR050460">
    <property type="entry name" value="Distal-less_Homeobox_TF"/>
</dbReference>
<dbReference type="GO" id="GO:0090504">
    <property type="term" value="P:epiboly"/>
    <property type="evidence" value="ECO:0007669"/>
    <property type="project" value="Ensembl"/>
</dbReference>
<dbReference type="GO" id="GO:0000978">
    <property type="term" value="F:RNA polymerase II cis-regulatory region sequence-specific DNA binding"/>
    <property type="evidence" value="ECO:0000318"/>
    <property type="project" value="GO_Central"/>
</dbReference>
<evidence type="ECO:0000256" key="6">
    <source>
        <dbReference type="SAM" id="MobiDB-lite"/>
    </source>
</evidence>
<dbReference type="AlphaFoldDB" id="A0A3B3HE48"/>
<evidence type="ECO:0000313" key="9">
    <source>
        <dbReference type="Proteomes" id="UP000001038"/>
    </source>
</evidence>
<dbReference type="InterPro" id="IPR001356">
    <property type="entry name" value="HD"/>
</dbReference>
<evidence type="ECO:0000259" key="7">
    <source>
        <dbReference type="PROSITE" id="PS50071"/>
    </source>
</evidence>
<dbReference type="GO" id="GO:0034728">
    <property type="term" value="P:nucleosome organization"/>
    <property type="evidence" value="ECO:0007669"/>
    <property type="project" value="Ensembl"/>
</dbReference>
<evidence type="ECO:0000313" key="8">
    <source>
        <dbReference type="Ensembl" id="ENSORLP00000030179.1"/>
    </source>
</evidence>
<dbReference type="PROSITE" id="PS50071">
    <property type="entry name" value="HOMEOBOX_2"/>
    <property type="match status" value="1"/>
</dbReference>
<dbReference type="GO" id="GO:0042802">
    <property type="term" value="F:identical protein binding"/>
    <property type="evidence" value="ECO:0007669"/>
    <property type="project" value="Ensembl"/>
</dbReference>
<feature type="DNA-binding region" description="Homeobox" evidence="4">
    <location>
        <begin position="209"/>
        <end position="268"/>
    </location>
</feature>
<dbReference type="InterPro" id="IPR017970">
    <property type="entry name" value="Homeobox_CS"/>
</dbReference>
<feature type="region of interest" description="Disordered" evidence="6">
    <location>
        <begin position="180"/>
        <end position="210"/>
    </location>
</feature>
<dbReference type="STRING" id="8090.ENSORLP00000030179"/>
<evidence type="ECO:0000256" key="2">
    <source>
        <dbReference type="ARBA" id="ARBA00023155"/>
    </source>
</evidence>
<dbReference type="GO" id="GO:0045892">
    <property type="term" value="P:negative regulation of DNA-templated transcription"/>
    <property type="evidence" value="ECO:0007669"/>
    <property type="project" value="Ensembl"/>
</dbReference>
<dbReference type="GO" id="GO:0043622">
    <property type="term" value="P:cortical microtubule organization"/>
    <property type="evidence" value="ECO:0007669"/>
    <property type="project" value="Ensembl"/>
</dbReference>
<evidence type="ECO:0000256" key="4">
    <source>
        <dbReference type="PROSITE-ProRule" id="PRU00108"/>
    </source>
</evidence>
<proteinExistence type="predicted"/>
<dbReference type="PROSITE" id="PS00027">
    <property type="entry name" value="HOMEOBOX_1"/>
    <property type="match status" value="1"/>
</dbReference>
<evidence type="ECO:0000256" key="1">
    <source>
        <dbReference type="ARBA" id="ARBA00023125"/>
    </source>
</evidence>